<evidence type="ECO:0000256" key="2">
    <source>
        <dbReference type="SAM" id="Phobius"/>
    </source>
</evidence>
<dbReference type="EMBL" id="LT934114">
    <property type="protein sequence ID" value="VAH41145.1"/>
    <property type="molecule type" value="Genomic_DNA"/>
</dbReference>
<dbReference type="Pfam" id="PF07762">
    <property type="entry name" value="DUF1618"/>
    <property type="match status" value="1"/>
</dbReference>
<feature type="compositionally biased region" description="Basic and acidic residues" evidence="1">
    <location>
        <begin position="447"/>
        <end position="460"/>
    </location>
</feature>
<feature type="region of interest" description="Disordered" evidence="1">
    <location>
        <begin position="422"/>
        <end position="462"/>
    </location>
</feature>
<reference evidence="5 6" key="1">
    <citation type="submission" date="2017-09" db="EMBL/GenBank/DDBJ databases">
        <authorList>
            <consortium name="International Durum Wheat Genome Sequencing Consortium (IDWGSC)"/>
            <person name="Milanesi L."/>
        </authorList>
    </citation>
    <scope>NUCLEOTIDE SEQUENCE [LARGE SCALE GENOMIC DNA]</scope>
    <source>
        <strain evidence="6">cv. Svevo</strain>
    </source>
</reference>
<dbReference type="Proteomes" id="UP000324705">
    <property type="component" value="Chromosome 2B"/>
</dbReference>
<dbReference type="InterPro" id="IPR057202">
    <property type="entry name" value="DUF7880"/>
</dbReference>
<sequence length="489" mass="54730">MSCLSEDDQAVLLKHGTCKPPIMIGATSLGWVDLFRGILLLSDVLGDCPVVKYIQLPGSRVCHMNEHGLPYTAKQYCCDVSSCRDNGGLIKFVEIEFDEPDRRHIGNQGWRAIIWDMMINTSDGWSQRFRVDVDNISVDRSFSGLLPQQWNDEAGELELKRLILCTQILCTPTLSKQDDDLLYVMAKVNSEDDKAWVITVNMKREAVEAIAPYSTKGRKFTSWHSPCTFPKYLDPTTRTGDHVATHSTKRISAADCVLQVLLTQDWFREIDERLEFGRPSLVECLSLLQCCPVSSVLSDIQEVVKYAFSTGEGEAAPKAVNLCIRSFEDFDVQLRGLLHDPASTAEGMRSKISVALRALDSILDIVPPSLKALADACHQKGGKTIFDLGEEPGDTKVLKLQCSPDASNLSHGKKPVHTNDISYKLQQGGNNPNNRQRSKHSQALSKEASRDERAVVPDRRRLGRPRGPRYVMVFLCLLFAAYVWTTVKW</sequence>
<feature type="domain" description="DUF7880" evidence="4">
    <location>
        <begin position="253"/>
        <end position="371"/>
    </location>
</feature>
<organism evidence="5 6">
    <name type="scientific">Triticum turgidum subsp. durum</name>
    <name type="common">Durum wheat</name>
    <name type="synonym">Triticum durum</name>
    <dbReference type="NCBI Taxonomy" id="4567"/>
    <lineage>
        <taxon>Eukaryota</taxon>
        <taxon>Viridiplantae</taxon>
        <taxon>Streptophyta</taxon>
        <taxon>Embryophyta</taxon>
        <taxon>Tracheophyta</taxon>
        <taxon>Spermatophyta</taxon>
        <taxon>Magnoliopsida</taxon>
        <taxon>Liliopsida</taxon>
        <taxon>Poales</taxon>
        <taxon>Poaceae</taxon>
        <taxon>BOP clade</taxon>
        <taxon>Pooideae</taxon>
        <taxon>Triticodae</taxon>
        <taxon>Triticeae</taxon>
        <taxon>Triticinae</taxon>
        <taxon>Triticum</taxon>
    </lineage>
</organism>
<dbReference type="AlphaFoldDB" id="A0A9R1RH62"/>
<protein>
    <recommendedName>
        <fullName evidence="7">DUF1618 domain-containing protein</fullName>
    </recommendedName>
</protein>
<keyword evidence="2" id="KW-0472">Membrane</keyword>
<dbReference type="Pfam" id="PF25306">
    <property type="entry name" value="DUF7880"/>
    <property type="match status" value="1"/>
</dbReference>
<dbReference type="InterPro" id="IPR011676">
    <property type="entry name" value="DUF1618"/>
</dbReference>
<evidence type="ECO:0000313" key="5">
    <source>
        <dbReference type="EMBL" id="VAH41145.1"/>
    </source>
</evidence>
<gene>
    <name evidence="5" type="ORF">TRITD_2Bv1G019160</name>
</gene>
<feature type="transmembrane region" description="Helical" evidence="2">
    <location>
        <begin position="469"/>
        <end position="487"/>
    </location>
</feature>
<dbReference type="PANTHER" id="PTHR33074:SF133">
    <property type="entry name" value="DUF1618 DOMAIN-CONTAINING PROTEIN"/>
    <property type="match status" value="1"/>
</dbReference>
<name>A0A9R1RH62_TRITD</name>
<evidence type="ECO:0000259" key="3">
    <source>
        <dbReference type="Pfam" id="PF07762"/>
    </source>
</evidence>
<keyword evidence="6" id="KW-1185">Reference proteome</keyword>
<dbReference type="Gramene" id="TRITD2Bv1G019160.1">
    <property type="protein sequence ID" value="TRITD2Bv1G019160.1"/>
    <property type="gene ID" value="TRITD2Bv1G019160"/>
</dbReference>
<accession>A0A9R1RH62</accession>
<feature type="domain" description="DUF1618" evidence="3">
    <location>
        <begin position="31"/>
        <end position="183"/>
    </location>
</feature>
<evidence type="ECO:0000259" key="4">
    <source>
        <dbReference type="Pfam" id="PF25306"/>
    </source>
</evidence>
<evidence type="ECO:0000256" key="1">
    <source>
        <dbReference type="SAM" id="MobiDB-lite"/>
    </source>
</evidence>
<evidence type="ECO:0008006" key="7">
    <source>
        <dbReference type="Google" id="ProtNLM"/>
    </source>
</evidence>
<feature type="compositionally biased region" description="Low complexity" evidence="1">
    <location>
        <begin position="426"/>
        <end position="435"/>
    </location>
</feature>
<keyword evidence="2" id="KW-1133">Transmembrane helix</keyword>
<keyword evidence="2" id="KW-0812">Transmembrane</keyword>
<dbReference type="PANTHER" id="PTHR33074">
    <property type="entry name" value="EXPRESSED PROTEIN-RELATED"/>
    <property type="match status" value="1"/>
</dbReference>
<proteinExistence type="predicted"/>
<evidence type="ECO:0000313" key="6">
    <source>
        <dbReference type="Proteomes" id="UP000324705"/>
    </source>
</evidence>